<dbReference type="VEuPathDB" id="FungiDB:TSTA_063780"/>
<reference evidence="12" key="1">
    <citation type="journal article" date="2015" name="Genome Announc.">
        <title>Genome sequence of the AIDS-associated pathogen Penicillium marneffei (ATCC18224) and its near taxonomic relative Talaromyces stipitatus (ATCC10500).</title>
        <authorList>
            <person name="Nierman W.C."/>
            <person name="Fedorova-Abrams N.D."/>
            <person name="Andrianopoulos A."/>
        </authorList>
    </citation>
    <scope>NUCLEOTIDE SEQUENCE [LARGE SCALE GENOMIC DNA]</scope>
    <source>
        <strain evidence="12">ATCC 10500 / CBS 375.48 / QM 6759 / NRRL 1006</strain>
    </source>
</reference>
<dbReference type="HOGENOM" id="CLU_008279_6_0_1"/>
<dbReference type="InterPro" id="IPR038765">
    <property type="entry name" value="Papain-like_cys_pep_sf"/>
</dbReference>
<feature type="domain" description="USP" evidence="10">
    <location>
        <begin position="137"/>
        <end position="566"/>
    </location>
</feature>
<evidence type="ECO:0000256" key="4">
    <source>
        <dbReference type="ARBA" id="ARBA00022670"/>
    </source>
</evidence>
<evidence type="ECO:0000256" key="3">
    <source>
        <dbReference type="ARBA" id="ARBA00012759"/>
    </source>
</evidence>
<dbReference type="RefSeq" id="XP_002340289.1">
    <property type="nucleotide sequence ID" value="XM_002340248.1"/>
</dbReference>
<dbReference type="InterPro" id="IPR050164">
    <property type="entry name" value="Peptidase_C19"/>
</dbReference>
<comment type="catalytic activity">
    <reaction evidence="1">
        <text>Thiol-dependent hydrolysis of ester, thioester, amide, peptide and isopeptide bonds formed by the C-terminal Gly of ubiquitin (a 76-residue protein attached to proteins as an intracellular targeting signal).</text>
        <dbReference type="EC" id="3.4.19.12"/>
    </reaction>
</comment>
<organism evidence="11 12">
    <name type="scientific">Talaromyces stipitatus (strain ATCC 10500 / CBS 375.48 / QM 6759 / NRRL 1006)</name>
    <name type="common">Penicillium stipitatum</name>
    <dbReference type="NCBI Taxonomy" id="441959"/>
    <lineage>
        <taxon>Eukaryota</taxon>
        <taxon>Fungi</taxon>
        <taxon>Dikarya</taxon>
        <taxon>Ascomycota</taxon>
        <taxon>Pezizomycotina</taxon>
        <taxon>Eurotiomycetes</taxon>
        <taxon>Eurotiomycetidae</taxon>
        <taxon>Eurotiales</taxon>
        <taxon>Trichocomaceae</taxon>
        <taxon>Talaromyces</taxon>
        <taxon>Talaromyces sect. Talaromyces</taxon>
    </lineage>
</organism>
<evidence type="ECO:0000256" key="2">
    <source>
        <dbReference type="ARBA" id="ARBA00009085"/>
    </source>
</evidence>
<dbReference type="InterPro" id="IPR028889">
    <property type="entry name" value="USP"/>
</dbReference>
<evidence type="ECO:0000256" key="9">
    <source>
        <dbReference type="SAM" id="Phobius"/>
    </source>
</evidence>
<dbReference type="InterPro" id="IPR001394">
    <property type="entry name" value="Peptidase_C19_UCH"/>
</dbReference>
<dbReference type="EMBL" id="EQ962652">
    <property type="protein sequence ID" value="EED22902.1"/>
    <property type="molecule type" value="Genomic_DNA"/>
</dbReference>
<accession>B8LYH3</accession>
<dbReference type="STRING" id="441959.B8LYH3"/>
<evidence type="ECO:0000313" key="11">
    <source>
        <dbReference type="EMBL" id="EED22902.1"/>
    </source>
</evidence>
<dbReference type="eggNOG" id="KOG1867">
    <property type="taxonomic scope" value="Eukaryota"/>
</dbReference>
<dbReference type="GO" id="GO:0005829">
    <property type="term" value="C:cytosol"/>
    <property type="evidence" value="ECO:0007669"/>
    <property type="project" value="TreeGrafter"/>
</dbReference>
<feature type="region of interest" description="Disordered" evidence="8">
    <location>
        <begin position="610"/>
        <end position="645"/>
    </location>
</feature>
<feature type="transmembrane region" description="Helical" evidence="9">
    <location>
        <begin position="29"/>
        <end position="48"/>
    </location>
</feature>
<keyword evidence="5" id="KW-0833">Ubl conjugation pathway</keyword>
<feature type="compositionally biased region" description="Polar residues" evidence="8">
    <location>
        <begin position="612"/>
        <end position="644"/>
    </location>
</feature>
<dbReference type="InParanoid" id="B8LYH3"/>
<evidence type="ECO:0000259" key="10">
    <source>
        <dbReference type="PROSITE" id="PS50235"/>
    </source>
</evidence>
<dbReference type="PANTHER" id="PTHR24006:SF888">
    <property type="entry name" value="UBIQUITIN CARBOXYL-TERMINAL HYDROLASE 30"/>
    <property type="match status" value="1"/>
</dbReference>
<gene>
    <name evidence="11" type="ORF">TSTA_063780</name>
</gene>
<evidence type="ECO:0000256" key="6">
    <source>
        <dbReference type="ARBA" id="ARBA00022801"/>
    </source>
</evidence>
<dbReference type="InterPro" id="IPR018200">
    <property type="entry name" value="USP_CS"/>
</dbReference>
<dbReference type="PhylomeDB" id="B8LYH3"/>
<proteinExistence type="inferred from homology"/>
<dbReference type="FunCoup" id="B8LYH3">
    <property type="interactions" value="61"/>
</dbReference>
<dbReference type="PANTHER" id="PTHR24006">
    <property type="entry name" value="UBIQUITIN CARBOXYL-TERMINAL HYDROLASE"/>
    <property type="match status" value="1"/>
</dbReference>
<keyword evidence="4" id="KW-0645">Protease</keyword>
<keyword evidence="12" id="KW-1185">Reference proteome</keyword>
<keyword evidence="9" id="KW-0472">Membrane</keyword>
<dbReference type="GO" id="GO:0006508">
    <property type="term" value="P:proteolysis"/>
    <property type="evidence" value="ECO:0007669"/>
    <property type="project" value="UniProtKB-KW"/>
</dbReference>
<dbReference type="Pfam" id="PF00443">
    <property type="entry name" value="UCH"/>
    <property type="match status" value="1"/>
</dbReference>
<dbReference type="EC" id="3.4.19.12" evidence="3"/>
<dbReference type="OMA" id="CEREGND"/>
<dbReference type="OrthoDB" id="2020758at2759"/>
<dbReference type="GO" id="GO:0005634">
    <property type="term" value="C:nucleus"/>
    <property type="evidence" value="ECO:0007669"/>
    <property type="project" value="TreeGrafter"/>
</dbReference>
<dbReference type="AlphaFoldDB" id="B8LYH3"/>
<sequence>MSYHGFTLDSSIFAGFTQYDFKSQDPQSIVALVGTSIFFLYCVFPYMGSLPFTIAHHLWNVLVYAIPSRIVAALDAENKETSVFRASSTYSTFYEKEQAMRRIVGFEKGSLDSILPRGRRLSSLGNSWLGSRDLVPPGLGNWDNSCYQNSVIQGLASLRSFANYLDRNILKLDTRGRLSTHHALKDIIERLNDPGNHGQKLWIPSELKSMSSWQQQDAQEYFSKIADQLDREVREASKMITTNAGLRISNHGEHIMGISNPEHEKLVDGGVEQPNVMHNPLEGLLAQRVGCIRCGWTEGLSLIPFNCLTVSLGKNREYDIRACLDDYMALETIEGVECAKCTLLRMRDQLNHLLKQIEEDDNIVQGAQAATVASSLKSSAQSRLQAVQEALDEEDFTEKALSKKFTKSRQAVIARAPKNLVIHVNRSVFDEETGALRKNHADVRFPRSLDLGEWCLGTRDVMKETDSPEVWNTDSQTSMLPNAGEVSPRKYELQAVLAHYGRHENGHYICFRKFSTQDFPTVSEDMETEKQAKHHWFRLSDEDVRLVSEQTVFDQGGVFMLFYECVDEPQSSWNDVSGELSENNLVMRNEQTSKPYPGPEKQPDTSAFVKIRTSSPGSDTSDISMDSEFSSARLTQSSSDTSNPILELDDVKQRLPCVHMIAA</sequence>
<comment type="similarity">
    <text evidence="2">Belongs to the peptidase C19 family.</text>
</comment>
<dbReference type="GeneID" id="8107332"/>
<evidence type="ECO:0000256" key="5">
    <source>
        <dbReference type="ARBA" id="ARBA00022786"/>
    </source>
</evidence>
<evidence type="ECO:0000256" key="1">
    <source>
        <dbReference type="ARBA" id="ARBA00000707"/>
    </source>
</evidence>
<dbReference type="GO" id="GO:0004843">
    <property type="term" value="F:cysteine-type deubiquitinase activity"/>
    <property type="evidence" value="ECO:0007669"/>
    <property type="project" value="UniProtKB-EC"/>
</dbReference>
<evidence type="ECO:0000313" key="12">
    <source>
        <dbReference type="Proteomes" id="UP000001745"/>
    </source>
</evidence>
<dbReference type="PROSITE" id="PS00973">
    <property type="entry name" value="USP_2"/>
    <property type="match status" value="1"/>
</dbReference>
<dbReference type="GO" id="GO:0016579">
    <property type="term" value="P:protein deubiquitination"/>
    <property type="evidence" value="ECO:0007669"/>
    <property type="project" value="InterPro"/>
</dbReference>
<evidence type="ECO:0000256" key="7">
    <source>
        <dbReference type="ARBA" id="ARBA00022807"/>
    </source>
</evidence>
<keyword evidence="9" id="KW-1133">Transmembrane helix</keyword>
<evidence type="ECO:0000256" key="8">
    <source>
        <dbReference type="SAM" id="MobiDB-lite"/>
    </source>
</evidence>
<keyword evidence="6 11" id="KW-0378">Hydrolase</keyword>
<keyword evidence="7" id="KW-0788">Thiol protease</keyword>
<dbReference type="CDD" id="cd02662">
    <property type="entry name" value="Peptidase_C19F"/>
    <property type="match status" value="1"/>
</dbReference>
<dbReference type="Gene3D" id="3.90.70.10">
    <property type="entry name" value="Cysteine proteinases"/>
    <property type="match status" value="1"/>
</dbReference>
<protein>
    <recommendedName>
        <fullName evidence="3">ubiquitinyl hydrolase 1</fullName>
        <ecNumber evidence="3">3.4.19.12</ecNumber>
    </recommendedName>
</protein>
<dbReference type="SUPFAM" id="SSF54001">
    <property type="entry name" value="Cysteine proteinases"/>
    <property type="match status" value="1"/>
</dbReference>
<dbReference type="PROSITE" id="PS50235">
    <property type="entry name" value="USP_3"/>
    <property type="match status" value="1"/>
</dbReference>
<dbReference type="Proteomes" id="UP000001745">
    <property type="component" value="Unassembled WGS sequence"/>
</dbReference>
<keyword evidence="9" id="KW-0812">Transmembrane</keyword>
<name>B8LYH3_TALSN</name>